<dbReference type="Gene3D" id="1.10.10.10">
    <property type="entry name" value="Winged helix-like DNA-binding domain superfamily/Winged helix DNA-binding domain"/>
    <property type="match status" value="2"/>
</dbReference>
<dbReference type="InterPro" id="IPR036388">
    <property type="entry name" value="WH-like_DNA-bd_sf"/>
</dbReference>
<keyword evidence="4" id="KW-0804">Transcription</keyword>
<dbReference type="Pfam" id="PF00126">
    <property type="entry name" value="HTH_1"/>
    <property type="match status" value="2"/>
</dbReference>
<feature type="domain" description="HTH lysR-type" evidence="5">
    <location>
        <begin position="107"/>
        <end position="164"/>
    </location>
</feature>
<dbReference type="PROSITE" id="PS50931">
    <property type="entry name" value="HTH_LYSR"/>
    <property type="match status" value="2"/>
</dbReference>
<keyword evidence="2" id="KW-0805">Transcription regulation</keyword>
<evidence type="ECO:0000256" key="2">
    <source>
        <dbReference type="ARBA" id="ARBA00023015"/>
    </source>
</evidence>
<dbReference type="RefSeq" id="WP_349543258.1">
    <property type="nucleotide sequence ID" value="NZ_JAOALG010000001.1"/>
</dbReference>
<comment type="similarity">
    <text evidence="1">Belongs to the LysR transcriptional regulatory family.</text>
</comment>
<dbReference type="PRINTS" id="PR00039">
    <property type="entry name" value="HTHLYSR"/>
</dbReference>
<evidence type="ECO:0000313" key="7">
    <source>
        <dbReference type="Proteomes" id="UP001469089"/>
    </source>
</evidence>
<dbReference type="InterPro" id="IPR036390">
    <property type="entry name" value="WH_DNA-bd_sf"/>
</dbReference>
<dbReference type="SUPFAM" id="SSF46785">
    <property type="entry name" value="Winged helix' DNA-binding domain"/>
    <property type="match status" value="2"/>
</dbReference>
<feature type="domain" description="HTH lysR-type" evidence="5">
    <location>
        <begin position="6"/>
        <end position="63"/>
    </location>
</feature>
<organism evidence="6 7">
    <name type="scientific">Paraburkholderia acidicola</name>
    <dbReference type="NCBI Taxonomy" id="1912599"/>
    <lineage>
        <taxon>Bacteria</taxon>
        <taxon>Pseudomonadati</taxon>
        <taxon>Pseudomonadota</taxon>
        <taxon>Betaproteobacteria</taxon>
        <taxon>Burkholderiales</taxon>
        <taxon>Burkholderiaceae</taxon>
        <taxon>Paraburkholderia</taxon>
    </lineage>
</organism>
<dbReference type="PANTHER" id="PTHR30419:SF14">
    <property type="entry name" value="LYSR FAMILY TRANSCRIPTIONAL REGULATOR"/>
    <property type="match status" value="1"/>
</dbReference>
<accession>A0ABV1LPZ2</accession>
<dbReference type="Proteomes" id="UP001469089">
    <property type="component" value="Unassembled WGS sequence"/>
</dbReference>
<dbReference type="InterPro" id="IPR050950">
    <property type="entry name" value="HTH-type_LysR_regulators"/>
</dbReference>
<dbReference type="Gene3D" id="3.40.190.290">
    <property type="match status" value="1"/>
</dbReference>
<evidence type="ECO:0000256" key="4">
    <source>
        <dbReference type="ARBA" id="ARBA00023163"/>
    </source>
</evidence>
<evidence type="ECO:0000256" key="3">
    <source>
        <dbReference type="ARBA" id="ARBA00023125"/>
    </source>
</evidence>
<evidence type="ECO:0000313" key="6">
    <source>
        <dbReference type="EMBL" id="MEQ5841325.1"/>
    </source>
</evidence>
<gene>
    <name evidence="6" type="ORF">N0A02_17995</name>
</gene>
<dbReference type="PANTHER" id="PTHR30419">
    <property type="entry name" value="HTH-TYPE TRANSCRIPTIONAL REGULATOR YBHD"/>
    <property type="match status" value="1"/>
</dbReference>
<dbReference type="SUPFAM" id="SSF53850">
    <property type="entry name" value="Periplasmic binding protein-like II"/>
    <property type="match status" value="1"/>
</dbReference>
<evidence type="ECO:0000259" key="5">
    <source>
        <dbReference type="PROSITE" id="PS50931"/>
    </source>
</evidence>
<dbReference type="EMBL" id="JAOALG010000001">
    <property type="protein sequence ID" value="MEQ5841325.1"/>
    <property type="molecule type" value="Genomic_DNA"/>
</dbReference>
<sequence>MPSELINLAHLRTFMRVAQYGSATRAGQSLYRAQSAISRSIRALEATIGAPLFERRASGMLPTRTGQSVLQRAEKVFAELDTSANASSLHESREHTSSCWATPSYLMNSHRLQLVASLGRHLHMPTVARAFGVSQPAVSSAVKAVETGSGFRLFDRTAMGLKLTVEGETFILRIRRALNELRLIPADIAALAGKVVGEVNIGALPLTRTSILPESIARLHHVFPEVVIRTDEGSYETLVADLLAGDIDFILGALRPVEKNSGLSCETLMSEEMVVLARKGHPLSDIPNITLAQLANANWILPRSHSPARAMLDNVFVRNHLHSPTPTVETGDLALTRELLLRTDMIAALSAQHWEHERQSGCLVALDLALPATRREIGFTFRADTLPSPAMQCAVNAIREVVKLRMPLVDHV</sequence>
<dbReference type="InterPro" id="IPR000847">
    <property type="entry name" value="LysR_HTH_N"/>
</dbReference>
<name>A0ABV1LPZ2_9BURK</name>
<evidence type="ECO:0000256" key="1">
    <source>
        <dbReference type="ARBA" id="ARBA00009437"/>
    </source>
</evidence>
<proteinExistence type="inferred from homology"/>
<dbReference type="InterPro" id="IPR005119">
    <property type="entry name" value="LysR_subst-bd"/>
</dbReference>
<comment type="caution">
    <text evidence="6">The sequence shown here is derived from an EMBL/GenBank/DDBJ whole genome shotgun (WGS) entry which is preliminary data.</text>
</comment>
<reference evidence="6 7" key="1">
    <citation type="journal article" date="2024" name="Chem. Sci.">
        <title>Discovery of a lagriamide polyketide by integrated genome mining, isotopic labeling, and untargeted metabolomics.</title>
        <authorList>
            <person name="Fergusson C.H."/>
            <person name="Saulog J."/>
            <person name="Paulo B.S."/>
            <person name="Wilson D.M."/>
            <person name="Liu D.Y."/>
            <person name="Morehouse N.J."/>
            <person name="Waterworth S."/>
            <person name="Barkei J."/>
            <person name="Gray C.A."/>
            <person name="Kwan J.C."/>
            <person name="Eustaquio A.S."/>
            <person name="Linington R.G."/>
        </authorList>
    </citation>
    <scope>NUCLEOTIDE SEQUENCE [LARGE SCALE GENOMIC DNA]</scope>
    <source>
        <strain evidence="6 7">RL17-338-BIF-B</strain>
    </source>
</reference>
<dbReference type="Pfam" id="PF03466">
    <property type="entry name" value="LysR_substrate"/>
    <property type="match status" value="1"/>
</dbReference>
<protein>
    <submittedName>
        <fullName evidence="6">LysR family transcriptional regulator</fullName>
    </submittedName>
</protein>
<keyword evidence="7" id="KW-1185">Reference proteome</keyword>
<keyword evidence="3" id="KW-0238">DNA-binding</keyword>